<gene>
    <name evidence="9" type="ORF">HUK65_02540</name>
</gene>
<evidence type="ECO:0000256" key="3">
    <source>
        <dbReference type="ARBA" id="ARBA00022741"/>
    </source>
</evidence>
<proteinExistence type="inferred from homology"/>
<keyword evidence="3 7" id="KW-0547">Nucleotide-binding</keyword>
<dbReference type="FunFam" id="3.40.50.300:FF:000201">
    <property type="entry name" value="Glycine betaine/L-proline ABC transporter ATP-binding protein"/>
    <property type="match status" value="1"/>
</dbReference>
<dbReference type="PROSITE" id="PS50893">
    <property type="entry name" value="ABC_TRANSPORTER_2"/>
    <property type="match status" value="1"/>
</dbReference>
<accession>A0A7Z0KWM3</accession>
<keyword evidence="7" id="KW-0997">Cell inner membrane</keyword>
<dbReference type="GO" id="GO:0015418">
    <property type="term" value="F:ABC-type quaternary ammonium compound transporting activity"/>
    <property type="evidence" value="ECO:0007669"/>
    <property type="project" value="UniProtKB-EC"/>
</dbReference>
<sequence length="342" mass="37026">MTEGTVTLACRNVWKIYGPDPSALLAGGSVPDAAAIAASGHVCAVGGVDIEVRAGEIFVIMGLSGSGKSTLIRCLSRLVEPTAGEILFDGQDLLRASPRELIEIRRHRMGMVFQHFALLPHLTVLQNVAFPLQVQGMARPAREDRAREVIALVGLEGREGHYPRELSGGQQQRVGIARSLAAEPDLWFLDEPFSALDPLIRREMQDEFLRVQRLLQKTIVFITHDFDEAIRLADRIAIMKDGVLVQVATPEELVLRPADEYVAAFTAHVARAKVVTLGAIMTEGAPPGDTAGRLPASARIEDMAARIEASALPHAVIDDADRVIGHVGRQAVIDVLVNRGRG</sequence>
<dbReference type="SMART" id="SM00382">
    <property type="entry name" value="AAA"/>
    <property type="match status" value="1"/>
</dbReference>
<comment type="similarity">
    <text evidence="1 7">Belongs to the ABC transporter superfamily.</text>
</comment>
<dbReference type="GO" id="GO:0006865">
    <property type="term" value="P:amino acid transport"/>
    <property type="evidence" value="ECO:0007669"/>
    <property type="project" value="UniProtKB-UniRule"/>
</dbReference>
<evidence type="ECO:0000313" key="10">
    <source>
        <dbReference type="Proteomes" id="UP000529417"/>
    </source>
</evidence>
<dbReference type="Gene3D" id="3.40.50.300">
    <property type="entry name" value="P-loop containing nucleotide triphosphate hydrolases"/>
    <property type="match status" value="1"/>
</dbReference>
<keyword evidence="7" id="KW-0472">Membrane</keyword>
<keyword evidence="7" id="KW-1003">Cell membrane</keyword>
<dbReference type="RefSeq" id="WP_179904555.1">
    <property type="nucleotide sequence ID" value="NZ_JACBXS010000003.1"/>
</dbReference>
<evidence type="ECO:0000256" key="5">
    <source>
        <dbReference type="ARBA" id="ARBA00051811"/>
    </source>
</evidence>
<evidence type="ECO:0000259" key="8">
    <source>
        <dbReference type="PROSITE" id="PS50893"/>
    </source>
</evidence>
<dbReference type="InterPro" id="IPR017871">
    <property type="entry name" value="ABC_transporter-like_CS"/>
</dbReference>
<evidence type="ECO:0000256" key="7">
    <source>
        <dbReference type="RuleBase" id="RU369116"/>
    </source>
</evidence>
<dbReference type="GO" id="GO:0005524">
    <property type="term" value="F:ATP binding"/>
    <property type="evidence" value="ECO:0007669"/>
    <property type="project" value="UniProtKB-UniRule"/>
</dbReference>
<evidence type="ECO:0000313" key="9">
    <source>
        <dbReference type="EMBL" id="NYS23854.1"/>
    </source>
</evidence>
<keyword evidence="2 7" id="KW-0813">Transport</keyword>
<comment type="subunit">
    <text evidence="6">The complex is probably composed of two ATP-binding proteins (TmoW), two transmembrane proteins (TmoV) and a solute-binding protein (TmoX).</text>
</comment>
<dbReference type="InterPro" id="IPR005892">
    <property type="entry name" value="Gly-betaine_transp_ATP-bd"/>
</dbReference>
<dbReference type="InterPro" id="IPR003439">
    <property type="entry name" value="ABC_transporter-like_ATP-bd"/>
</dbReference>
<evidence type="ECO:0000256" key="2">
    <source>
        <dbReference type="ARBA" id="ARBA00022448"/>
    </source>
</evidence>
<name>A0A7Z0KWM3_9RHOB</name>
<dbReference type="AlphaFoldDB" id="A0A7Z0KWM3"/>
<dbReference type="InterPro" id="IPR027417">
    <property type="entry name" value="P-loop_NTPase"/>
</dbReference>
<comment type="catalytic activity">
    <reaction evidence="5">
        <text>a quaternary ammonium(out) + ATP + H2O = a quaternary ammonium(in) + ADP + phosphate + H(+)</text>
        <dbReference type="Rhea" id="RHEA:11036"/>
        <dbReference type="ChEBI" id="CHEBI:15377"/>
        <dbReference type="ChEBI" id="CHEBI:15378"/>
        <dbReference type="ChEBI" id="CHEBI:30616"/>
        <dbReference type="ChEBI" id="CHEBI:35267"/>
        <dbReference type="ChEBI" id="CHEBI:43474"/>
        <dbReference type="ChEBI" id="CHEBI:456216"/>
        <dbReference type="EC" id="7.6.2.9"/>
    </reaction>
    <physiologicalReaction direction="left-to-right" evidence="5">
        <dbReference type="Rhea" id="RHEA:11037"/>
    </physiologicalReaction>
</comment>
<reference evidence="9 10" key="1">
    <citation type="journal article" date="2000" name="Arch. Microbiol.">
        <title>Rhodobaca bogoriensis gen. nov. and sp. nov., an alkaliphilic purple nonsulfur bacterium from African Rift Valley soda lakes.</title>
        <authorList>
            <person name="Milford A.D."/>
            <person name="Achenbach L.A."/>
            <person name="Jung D.O."/>
            <person name="Madigan M.T."/>
        </authorList>
    </citation>
    <scope>NUCLEOTIDE SEQUENCE [LARGE SCALE GENOMIC DNA]</scope>
    <source>
        <strain evidence="9 10">2376</strain>
    </source>
</reference>
<dbReference type="EC" id="7.6.2.9" evidence="7"/>
<evidence type="ECO:0000256" key="6">
    <source>
        <dbReference type="ARBA" id="ARBA00061968"/>
    </source>
</evidence>
<dbReference type="NCBIfam" id="TIGR01186">
    <property type="entry name" value="proV"/>
    <property type="match status" value="1"/>
</dbReference>
<dbReference type="InterPro" id="IPR051921">
    <property type="entry name" value="ABC_osmolyte_uptake_ATP-bind"/>
</dbReference>
<evidence type="ECO:0000256" key="1">
    <source>
        <dbReference type="ARBA" id="ARBA00005417"/>
    </source>
</evidence>
<comment type="caution">
    <text evidence="9">The sequence shown here is derived from an EMBL/GenBank/DDBJ whole genome shotgun (WGS) entry which is preliminary data.</text>
</comment>
<dbReference type="SUPFAM" id="SSF52540">
    <property type="entry name" value="P-loop containing nucleoside triphosphate hydrolases"/>
    <property type="match status" value="1"/>
</dbReference>
<evidence type="ECO:0000256" key="4">
    <source>
        <dbReference type="ARBA" id="ARBA00022840"/>
    </source>
</evidence>
<dbReference type="PROSITE" id="PS00211">
    <property type="entry name" value="ABC_TRANSPORTER_1"/>
    <property type="match status" value="1"/>
</dbReference>
<protein>
    <recommendedName>
        <fullName evidence="7">Quaternary amine transport ATP-binding protein</fullName>
        <ecNumber evidence="7">7.6.2.9</ecNumber>
    </recommendedName>
</protein>
<dbReference type="Proteomes" id="UP000529417">
    <property type="component" value="Unassembled WGS sequence"/>
</dbReference>
<comment type="subcellular location">
    <subcellularLocation>
        <location evidence="7">Cell inner membrane</location>
        <topology evidence="7">Peripheral membrane protein</topology>
    </subcellularLocation>
</comment>
<dbReference type="PANTHER" id="PTHR43869:SF1">
    <property type="entry name" value="GLYCINE BETAINE_PROLINE BETAINE TRANSPORT SYSTEM ATP-BINDING PROTEIN PROV"/>
    <property type="match status" value="1"/>
</dbReference>
<keyword evidence="10" id="KW-1185">Reference proteome</keyword>
<dbReference type="GO" id="GO:0031460">
    <property type="term" value="P:glycine betaine transport"/>
    <property type="evidence" value="ECO:0007669"/>
    <property type="project" value="InterPro"/>
</dbReference>
<dbReference type="PANTHER" id="PTHR43869">
    <property type="entry name" value="GLYCINE BETAINE/PROLINE BETAINE TRANSPORT SYSTEM ATP-BINDING PROTEIN PROV"/>
    <property type="match status" value="1"/>
</dbReference>
<dbReference type="InterPro" id="IPR003593">
    <property type="entry name" value="AAA+_ATPase"/>
</dbReference>
<organism evidence="9 10">
    <name type="scientific">Rhabdonatronobacter sediminivivens</name>
    <dbReference type="NCBI Taxonomy" id="2743469"/>
    <lineage>
        <taxon>Bacteria</taxon>
        <taxon>Pseudomonadati</taxon>
        <taxon>Pseudomonadota</taxon>
        <taxon>Alphaproteobacteria</taxon>
        <taxon>Rhodobacterales</taxon>
        <taxon>Paracoccaceae</taxon>
        <taxon>Rhabdonatronobacter</taxon>
    </lineage>
</organism>
<dbReference type="GO" id="GO:0005886">
    <property type="term" value="C:plasma membrane"/>
    <property type="evidence" value="ECO:0007669"/>
    <property type="project" value="UniProtKB-SubCell"/>
</dbReference>
<keyword evidence="4 7" id="KW-0067">ATP-binding</keyword>
<dbReference type="GO" id="GO:0006970">
    <property type="term" value="P:response to osmotic stress"/>
    <property type="evidence" value="ECO:0007669"/>
    <property type="project" value="UniProtKB-ARBA"/>
</dbReference>
<dbReference type="GO" id="GO:0016887">
    <property type="term" value="F:ATP hydrolysis activity"/>
    <property type="evidence" value="ECO:0007669"/>
    <property type="project" value="UniProtKB-UniRule"/>
</dbReference>
<feature type="domain" description="ABC transporter" evidence="8">
    <location>
        <begin position="8"/>
        <end position="266"/>
    </location>
</feature>
<dbReference type="EMBL" id="JACBXS010000003">
    <property type="protein sequence ID" value="NYS23854.1"/>
    <property type="molecule type" value="Genomic_DNA"/>
</dbReference>
<comment type="subunit">
    <text evidence="7">The complex is probably composed of two ATP-binding proteins, two transmembrane proteins and a solute-binding protein.</text>
</comment>
<dbReference type="Pfam" id="PF00005">
    <property type="entry name" value="ABC_tran"/>
    <property type="match status" value="1"/>
</dbReference>